<dbReference type="Gene3D" id="3.30.710.10">
    <property type="entry name" value="Potassium Channel Kv1.1, Chain A"/>
    <property type="match status" value="1"/>
</dbReference>
<dbReference type="Gene3D" id="2.60.210.10">
    <property type="entry name" value="Apoptosis, Tumor Necrosis Factor Receptor Associated Protein 2, Chain A"/>
    <property type="match status" value="1"/>
</dbReference>
<dbReference type="PROSITE" id="PS50097">
    <property type="entry name" value="BTB"/>
    <property type="match status" value="1"/>
</dbReference>
<dbReference type="Pfam" id="PF24570">
    <property type="entry name" value="BACK_BPM_SPOP"/>
    <property type="match status" value="1"/>
</dbReference>
<sequence length="322" mass="36355">MASEHHLIKIAAPQFECPTSCTPYDSTTSCWSSNIGGYDWQCNYTTHRSSRGTVSLTLLLPHGNIREPLNARFKFSLVDREGRPVLSRTRASSFQNWTTTQHRWEWTCNDIITKDDLEQPEYRLDDGSFTVRFDIALKPFAAKATDAFVTVPPSDLHQHLGNLLECKEGTDAQLFGEMKESKQTTGGIIIAIEDMEAQVFSSLLHFIYTDSLLEADEDDNYWPMEHYQHLLVAADRYGLERMKLICQEKLCSHICANSVGSMLALADQYHCPGLKEACFDFLTSSTNLDLFTETDGFEVLTDSCPAVLKELLAKLATVLIFE</sequence>
<comment type="similarity">
    <text evidence="2">Belongs to the Tdpoz family.</text>
</comment>
<dbReference type="EMBL" id="OZ075134">
    <property type="protein sequence ID" value="CAL4991509.1"/>
    <property type="molecule type" value="Genomic_DNA"/>
</dbReference>
<protein>
    <recommendedName>
        <fullName evidence="3">BTB domain-containing protein</fullName>
    </recommendedName>
</protein>
<reference evidence="5" key="1">
    <citation type="submission" date="2024-06" db="EMBL/GenBank/DDBJ databases">
        <authorList>
            <person name="Ryan C."/>
        </authorList>
    </citation>
    <scope>NUCLEOTIDE SEQUENCE [LARGE SCALE GENOMIC DNA]</scope>
</reference>
<dbReference type="Pfam" id="PF00651">
    <property type="entry name" value="BTB"/>
    <property type="match status" value="1"/>
</dbReference>
<evidence type="ECO:0000256" key="2">
    <source>
        <dbReference type="ARBA" id="ARBA00010846"/>
    </source>
</evidence>
<dbReference type="InterPro" id="IPR011333">
    <property type="entry name" value="SKP1/BTB/POZ_sf"/>
</dbReference>
<organism evidence="4 5">
    <name type="scientific">Urochloa decumbens</name>
    <dbReference type="NCBI Taxonomy" id="240449"/>
    <lineage>
        <taxon>Eukaryota</taxon>
        <taxon>Viridiplantae</taxon>
        <taxon>Streptophyta</taxon>
        <taxon>Embryophyta</taxon>
        <taxon>Tracheophyta</taxon>
        <taxon>Spermatophyta</taxon>
        <taxon>Magnoliopsida</taxon>
        <taxon>Liliopsida</taxon>
        <taxon>Poales</taxon>
        <taxon>Poaceae</taxon>
        <taxon>PACMAD clade</taxon>
        <taxon>Panicoideae</taxon>
        <taxon>Panicodae</taxon>
        <taxon>Paniceae</taxon>
        <taxon>Melinidinae</taxon>
        <taxon>Urochloa</taxon>
    </lineage>
</organism>
<dbReference type="AlphaFoldDB" id="A0ABC9B4Q9"/>
<dbReference type="InterPro" id="IPR002083">
    <property type="entry name" value="MATH/TRAF_dom"/>
</dbReference>
<evidence type="ECO:0000256" key="1">
    <source>
        <dbReference type="ARBA" id="ARBA00004906"/>
    </source>
</evidence>
<gene>
    <name evidence="4" type="ORF">URODEC1_LOCUS60694</name>
</gene>
<dbReference type="SUPFAM" id="SSF49599">
    <property type="entry name" value="TRAF domain-like"/>
    <property type="match status" value="1"/>
</dbReference>
<evidence type="ECO:0000313" key="5">
    <source>
        <dbReference type="Proteomes" id="UP001497457"/>
    </source>
</evidence>
<accession>A0ABC9B4Q9</accession>
<dbReference type="Proteomes" id="UP001497457">
    <property type="component" value="Chromosome 24b"/>
</dbReference>
<keyword evidence="5" id="KW-1185">Reference proteome</keyword>
<dbReference type="CDD" id="cd00121">
    <property type="entry name" value="MATH"/>
    <property type="match status" value="1"/>
</dbReference>
<dbReference type="InterPro" id="IPR056423">
    <property type="entry name" value="BACK_BPM_SPOP"/>
</dbReference>
<dbReference type="PANTHER" id="PTHR26379">
    <property type="entry name" value="BTB/POZ AND MATH DOMAIN-CONTAINING PROTEIN 1"/>
    <property type="match status" value="1"/>
</dbReference>
<dbReference type="PANTHER" id="PTHR26379:SF249">
    <property type="entry name" value="TRAF TRANSCRIPTION FACTOR"/>
    <property type="match status" value="1"/>
</dbReference>
<dbReference type="Gene3D" id="1.25.40.420">
    <property type="match status" value="1"/>
</dbReference>
<dbReference type="InterPro" id="IPR000210">
    <property type="entry name" value="BTB/POZ_dom"/>
</dbReference>
<proteinExistence type="inferred from homology"/>
<comment type="pathway">
    <text evidence="1">Protein modification; protein ubiquitination.</text>
</comment>
<evidence type="ECO:0000259" key="3">
    <source>
        <dbReference type="PROSITE" id="PS50097"/>
    </source>
</evidence>
<evidence type="ECO:0000313" key="4">
    <source>
        <dbReference type="EMBL" id="CAL4991509.1"/>
    </source>
</evidence>
<reference evidence="4 5" key="2">
    <citation type="submission" date="2024-10" db="EMBL/GenBank/DDBJ databases">
        <authorList>
            <person name="Ryan C."/>
        </authorList>
    </citation>
    <scope>NUCLEOTIDE SEQUENCE [LARGE SCALE GENOMIC DNA]</scope>
</reference>
<name>A0ABC9B4Q9_9POAL</name>
<feature type="domain" description="BTB" evidence="3">
    <location>
        <begin position="145"/>
        <end position="216"/>
    </location>
</feature>
<dbReference type="InterPro" id="IPR008974">
    <property type="entry name" value="TRAF-like"/>
</dbReference>
<dbReference type="SUPFAM" id="SSF54695">
    <property type="entry name" value="POZ domain"/>
    <property type="match status" value="1"/>
</dbReference>
<dbReference type="InterPro" id="IPR045005">
    <property type="entry name" value="BPM1-6"/>
</dbReference>